<reference evidence="3" key="1">
    <citation type="submission" date="2022-07" db="EMBL/GenBank/DDBJ databases">
        <authorList>
            <person name="Macas J."/>
            <person name="Novak P."/>
            <person name="Neumann P."/>
        </authorList>
    </citation>
    <scope>NUCLEOTIDE SEQUENCE</scope>
</reference>
<dbReference type="Pfam" id="PF07727">
    <property type="entry name" value="RVT_2"/>
    <property type="match status" value="1"/>
</dbReference>
<organism evidence="3 4">
    <name type="scientific">Cuscuta epithymum</name>
    <dbReference type="NCBI Taxonomy" id="186058"/>
    <lineage>
        <taxon>Eukaryota</taxon>
        <taxon>Viridiplantae</taxon>
        <taxon>Streptophyta</taxon>
        <taxon>Embryophyta</taxon>
        <taxon>Tracheophyta</taxon>
        <taxon>Spermatophyta</taxon>
        <taxon>Magnoliopsida</taxon>
        <taxon>eudicotyledons</taxon>
        <taxon>Gunneridae</taxon>
        <taxon>Pentapetalae</taxon>
        <taxon>asterids</taxon>
        <taxon>lamiids</taxon>
        <taxon>Solanales</taxon>
        <taxon>Convolvulaceae</taxon>
        <taxon>Cuscuteae</taxon>
        <taxon>Cuscuta</taxon>
        <taxon>Cuscuta subgen. Cuscuta</taxon>
    </lineage>
</organism>
<evidence type="ECO:0000313" key="4">
    <source>
        <dbReference type="Proteomes" id="UP001152523"/>
    </source>
</evidence>
<evidence type="ECO:0000313" key="3">
    <source>
        <dbReference type="EMBL" id="CAH9072512.1"/>
    </source>
</evidence>
<feature type="region of interest" description="Disordered" evidence="1">
    <location>
        <begin position="16"/>
        <end position="73"/>
    </location>
</feature>
<feature type="compositionally biased region" description="Polar residues" evidence="1">
    <location>
        <begin position="20"/>
        <end position="34"/>
    </location>
</feature>
<sequence length="559" mass="63220">MYFWVGNLRVLHKVSEPSEEITSNPVFSTPTTNPILIDKDEDEESEDEPSELPRQQLSEPDLTWLRDHPPNQVIGQVTSGVRTRSASRREAMFTCCISQMEPMNVEEALEDSDWINAMQEELTQFERNEVWKLVPRPKHQNVIGTKWVFKNKVDEEGNIVRNKARLVAKGYCQEEGIDFDETFAPVARLEAIRIFLAYAAYNNIKVYQMDVKSAFLNGELEEEVYVEQPPGFVIPTQSSCVYKLRKALYGLKQAPRAWYDTLSLFLVNHGFTKGKVDKTLFQISVANHILLVQIYVDDIIFGSTNPELCKKFSKVMQKKFEMSMMGELSYFLGLQVKQVPEGIFINQGKYTRDLIKKFGVDGKSSVKIPMNASQGIGPDDEGKDVDATTYRGIIGSLLYLTASRPDIAFVVGICARYQSKPKESHLVAAKKIIRYIKGNPNAGLWYPKGGNFELIGYSDSDFAGCRLDRKSTSGHCQLLGGRLVSWFSKKQNSISTSTAEAEYIGYPIGYLQNDEFELYSTDFRVKIKGIPDRVCRCTPSGITTDRGQIFPCTSLCFPN</sequence>
<proteinExistence type="predicted"/>
<comment type="caution">
    <text evidence="3">The sequence shown here is derived from an EMBL/GenBank/DDBJ whole genome shotgun (WGS) entry which is preliminary data.</text>
</comment>
<dbReference type="Proteomes" id="UP001152523">
    <property type="component" value="Unassembled WGS sequence"/>
</dbReference>
<evidence type="ECO:0000259" key="2">
    <source>
        <dbReference type="Pfam" id="PF07727"/>
    </source>
</evidence>
<keyword evidence="4" id="KW-1185">Reference proteome</keyword>
<dbReference type="SUPFAM" id="SSF56672">
    <property type="entry name" value="DNA/RNA polymerases"/>
    <property type="match status" value="1"/>
</dbReference>
<feature type="compositionally biased region" description="Acidic residues" evidence="1">
    <location>
        <begin position="39"/>
        <end position="50"/>
    </location>
</feature>
<dbReference type="InterPro" id="IPR013103">
    <property type="entry name" value="RVT_2"/>
</dbReference>
<dbReference type="AlphaFoldDB" id="A0AAV0CEZ8"/>
<dbReference type="PANTHER" id="PTHR11439">
    <property type="entry name" value="GAG-POL-RELATED RETROTRANSPOSON"/>
    <property type="match status" value="1"/>
</dbReference>
<name>A0AAV0CEZ8_9ASTE</name>
<dbReference type="PANTHER" id="PTHR11439:SF509">
    <property type="entry name" value="RNA-DIRECTED DNA POLYMERASE"/>
    <property type="match status" value="1"/>
</dbReference>
<dbReference type="CDD" id="cd09272">
    <property type="entry name" value="RNase_HI_RT_Ty1"/>
    <property type="match status" value="1"/>
</dbReference>
<feature type="domain" description="Reverse transcriptase Ty1/copia-type" evidence="2">
    <location>
        <begin position="128"/>
        <end position="371"/>
    </location>
</feature>
<evidence type="ECO:0000256" key="1">
    <source>
        <dbReference type="SAM" id="MobiDB-lite"/>
    </source>
</evidence>
<gene>
    <name evidence="3" type="ORF">CEPIT_LOCUS4331</name>
</gene>
<protein>
    <recommendedName>
        <fullName evidence="2">Reverse transcriptase Ty1/copia-type domain-containing protein</fullName>
    </recommendedName>
</protein>
<accession>A0AAV0CEZ8</accession>
<dbReference type="EMBL" id="CAMAPF010000022">
    <property type="protein sequence ID" value="CAH9072512.1"/>
    <property type="molecule type" value="Genomic_DNA"/>
</dbReference>
<dbReference type="InterPro" id="IPR043502">
    <property type="entry name" value="DNA/RNA_pol_sf"/>
</dbReference>